<dbReference type="PANTHER" id="PTHR43190:SF3">
    <property type="entry name" value="N-ACETYL-D-GLUCOSAMINE KINASE"/>
    <property type="match status" value="1"/>
</dbReference>
<dbReference type="RefSeq" id="WP_136878140.1">
    <property type="nucleotide sequence ID" value="NZ_SWBO01000012.1"/>
</dbReference>
<evidence type="ECO:0000313" key="1">
    <source>
        <dbReference type="EMBL" id="TKB97302.1"/>
    </source>
</evidence>
<gene>
    <name evidence="1" type="ORF">FA045_16240</name>
</gene>
<dbReference type="Gene3D" id="1.10.720.160">
    <property type="match status" value="1"/>
</dbReference>
<dbReference type="InterPro" id="IPR052519">
    <property type="entry name" value="Euk-type_GlcNAc_Kinase"/>
</dbReference>
<evidence type="ECO:0008006" key="3">
    <source>
        <dbReference type="Google" id="ProtNLM"/>
    </source>
</evidence>
<dbReference type="PANTHER" id="PTHR43190">
    <property type="entry name" value="N-ACETYL-D-GLUCOSAMINE KINASE"/>
    <property type="match status" value="1"/>
</dbReference>
<proteinExistence type="predicted"/>
<dbReference type="Proteomes" id="UP000310477">
    <property type="component" value="Unassembled WGS sequence"/>
</dbReference>
<protein>
    <recommendedName>
        <fullName evidence="3">ATPase</fullName>
    </recommendedName>
</protein>
<sequence length="280" mass="31671">MIAVVYSGSKSAFWRIANDGKVIAECTMAGINPTFNDQKHILHLLNKNITLINYAEAIKKIYVFAAGASAPKMQESLAETLEIFFKNAKIKVKDDLYGASLSACYDQSGIVGILGSGANCAYFDGKIPEKNNYGLGYILGDEGSANYLGKILLKNYLEEKIPSALRKKFEDKYNVDRAIILERIYKKPGVQNYLSSFLDFYFENRNDKYLEQIVDLAFDKYFTTYLLPTIAKHPNEEIHFVGTVAGNFQDRLRLVAQKYNVQIITITKEPINNLINYYSN</sequence>
<dbReference type="InterPro" id="IPR043129">
    <property type="entry name" value="ATPase_NBD"/>
</dbReference>
<reference evidence="1 2" key="1">
    <citation type="submission" date="2019-04" db="EMBL/GenBank/DDBJ databases">
        <title>Pedobacter sp. AR-2-6 sp. nov., isolated from Arctic soil.</title>
        <authorList>
            <person name="Dahal R.H."/>
            <person name="Kim D.-U."/>
        </authorList>
    </citation>
    <scope>NUCLEOTIDE SEQUENCE [LARGE SCALE GENOMIC DNA]</scope>
    <source>
        <strain evidence="1 2">AR-2-6</strain>
    </source>
</reference>
<keyword evidence="2" id="KW-1185">Reference proteome</keyword>
<accession>A0A4U1BXI8</accession>
<dbReference type="OrthoDB" id="871343at2"/>
<dbReference type="SUPFAM" id="SSF53067">
    <property type="entry name" value="Actin-like ATPase domain"/>
    <property type="match status" value="2"/>
</dbReference>
<evidence type="ECO:0000313" key="2">
    <source>
        <dbReference type="Proteomes" id="UP000310477"/>
    </source>
</evidence>
<comment type="caution">
    <text evidence="1">The sequence shown here is derived from an EMBL/GenBank/DDBJ whole genome shotgun (WGS) entry which is preliminary data.</text>
</comment>
<dbReference type="EMBL" id="SWBO01000012">
    <property type="protein sequence ID" value="TKB97302.1"/>
    <property type="molecule type" value="Genomic_DNA"/>
</dbReference>
<dbReference type="Gene3D" id="3.30.420.40">
    <property type="match status" value="2"/>
</dbReference>
<name>A0A4U1BXI8_9SPHI</name>
<organism evidence="1 2">
    <name type="scientific">Pedobacter cryotolerans</name>
    <dbReference type="NCBI Taxonomy" id="2571270"/>
    <lineage>
        <taxon>Bacteria</taxon>
        <taxon>Pseudomonadati</taxon>
        <taxon>Bacteroidota</taxon>
        <taxon>Sphingobacteriia</taxon>
        <taxon>Sphingobacteriales</taxon>
        <taxon>Sphingobacteriaceae</taxon>
        <taxon>Pedobacter</taxon>
    </lineage>
</organism>
<dbReference type="AlphaFoldDB" id="A0A4U1BXI8"/>